<organism evidence="2 3">
    <name type="scientific">Methanonatronarchaeum thermophilum</name>
    <dbReference type="NCBI Taxonomy" id="1927129"/>
    <lineage>
        <taxon>Archaea</taxon>
        <taxon>Methanobacteriati</taxon>
        <taxon>Methanobacteriota</taxon>
        <taxon>Methanonatronarchaeia</taxon>
        <taxon>Methanonatronarchaeales</taxon>
        <taxon>Methanonatronarchaeaceae</taxon>
        <taxon>Methanonatronarchaeum</taxon>
    </lineage>
</organism>
<feature type="domain" description="GIY-YIG" evidence="1">
    <location>
        <begin position="22"/>
        <end position="120"/>
    </location>
</feature>
<reference evidence="2 3" key="1">
    <citation type="submission" date="2016-12" db="EMBL/GenBank/DDBJ databases">
        <title>Discovery of methanogenic haloarchaea.</title>
        <authorList>
            <person name="Sorokin D.Y."/>
            <person name="Makarova K.S."/>
            <person name="Abbas B."/>
            <person name="Ferrer M."/>
            <person name="Golyshin P.N."/>
        </authorList>
    </citation>
    <scope>NUCLEOTIDE SEQUENCE [LARGE SCALE GENOMIC DNA]</scope>
    <source>
        <strain evidence="2">AMET1</strain>
    </source>
</reference>
<dbReference type="InterPro" id="IPR002837">
    <property type="entry name" value="DUF123"/>
</dbReference>
<dbReference type="CDD" id="cd10441">
    <property type="entry name" value="GIY-YIG_COG1833"/>
    <property type="match status" value="1"/>
</dbReference>
<gene>
    <name evidence="2" type="ORF">AMET1_0352</name>
</gene>
<evidence type="ECO:0000313" key="3">
    <source>
        <dbReference type="Proteomes" id="UP000195137"/>
    </source>
</evidence>
<name>A0A1Y3GEH5_9EURY</name>
<evidence type="ECO:0000313" key="2">
    <source>
        <dbReference type="EMBL" id="OUJ18703.1"/>
    </source>
</evidence>
<dbReference type="OrthoDB" id="17296at2157"/>
<dbReference type="AlphaFoldDB" id="A0A1Y3GEH5"/>
<keyword evidence="3" id="KW-1185">Reference proteome</keyword>
<dbReference type="PANTHER" id="PTHR37460:SF1">
    <property type="entry name" value="ENDONUCLEASE III"/>
    <property type="match status" value="1"/>
</dbReference>
<dbReference type="EMBL" id="MRZU01000003">
    <property type="protein sequence ID" value="OUJ18703.1"/>
    <property type="molecule type" value="Genomic_DNA"/>
</dbReference>
<keyword evidence="2" id="KW-0255">Endonuclease</keyword>
<evidence type="ECO:0000259" key="1">
    <source>
        <dbReference type="SMART" id="SM00465"/>
    </source>
</evidence>
<dbReference type="SMART" id="SM00465">
    <property type="entry name" value="GIYc"/>
    <property type="match status" value="1"/>
</dbReference>
<protein>
    <submittedName>
        <fullName evidence="2">Uri superfamily endonuclease</fullName>
    </submittedName>
</protein>
<keyword evidence="2" id="KW-0378">Hydrolase</keyword>
<dbReference type="GO" id="GO:0004519">
    <property type="term" value="F:endonuclease activity"/>
    <property type="evidence" value="ECO:0007669"/>
    <property type="project" value="UniProtKB-KW"/>
</dbReference>
<proteinExistence type="predicted"/>
<dbReference type="InterPro" id="IPR000305">
    <property type="entry name" value="GIY-YIG_endonuc"/>
</dbReference>
<sequence length="155" mass="17328">MDLSQKGIYTLIIKANETTQVVGAIGELQFDGVYLYIGSALGPGGLKRIKRHQEIAVGIRDVERWHIDYLLSKADLVGYAFSFTERDVECKIAGALDTNKSVQKFGCSDCKCESHLFKTKNLGEGVNKIKKAYTNNNLKPEIKLLDDEIENDKEN</sequence>
<accession>A0A1Y3GEH5</accession>
<dbReference type="PANTHER" id="PTHR37460">
    <property type="entry name" value="ENDONUCLEASE III"/>
    <property type="match status" value="1"/>
</dbReference>
<comment type="caution">
    <text evidence="2">The sequence shown here is derived from an EMBL/GenBank/DDBJ whole genome shotgun (WGS) entry which is preliminary data.</text>
</comment>
<dbReference type="RefSeq" id="WP_086636771.1">
    <property type="nucleotide sequence ID" value="NZ_MRZU01000003.1"/>
</dbReference>
<dbReference type="Pfam" id="PF01986">
    <property type="entry name" value="DUF123"/>
    <property type="match status" value="1"/>
</dbReference>
<keyword evidence="2" id="KW-0540">Nuclease</keyword>
<dbReference type="Proteomes" id="UP000195137">
    <property type="component" value="Unassembled WGS sequence"/>
</dbReference>